<dbReference type="PANTHER" id="PTHR43794">
    <property type="entry name" value="AMINOHYDROLASE SSNA-RELATED"/>
    <property type="match status" value="1"/>
</dbReference>
<dbReference type="Pfam" id="PF01979">
    <property type="entry name" value="Amidohydro_1"/>
    <property type="match status" value="1"/>
</dbReference>
<dbReference type="Gene3D" id="3.20.20.140">
    <property type="entry name" value="Metal-dependent hydrolases"/>
    <property type="match status" value="1"/>
</dbReference>
<dbReference type="Proteomes" id="UP000306985">
    <property type="component" value="Unassembled WGS sequence"/>
</dbReference>
<evidence type="ECO:0000256" key="1">
    <source>
        <dbReference type="ARBA" id="ARBA00022801"/>
    </source>
</evidence>
<dbReference type="EMBL" id="SZZH01000004">
    <property type="protein sequence ID" value="TKV57698.1"/>
    <property type="molecule type" value="Genomic_DNA"/>
</dbReference>
<keyword evidence="1 3" id="KW-0378">Hydrolase</keyword>
<comment type="caution">
    <text evidence="3">The sequence shown here is derived from an EMBL/GenBank/DDBJ whole genome shotgun (WGS) entry which is preliminary data.</text>
</comment>
<dbReference type="PANTHER" id="PTHR43794:SF11">
    <property type="entry name" value="AMIDOHYDROLASE-RELATED DOMAIN-CONTAINING PROTEIN"/>
    <property type="match status" value="1"/>
</dbReference>
<gene>
    <name evidence="3" type="ORF">FDO65_16240</name>
</gene>
<dbReference type="RefSeq" id="WP_137450782.1">
    <property type="nucleotide sequence ID" value="NZ_SZZH01000004.1"/>
</dbReference>
<dbReference type="SUPFAM" id="SSF51556">
    <property type="entry name" value="Metallo-dependent hydrolases"/>
    <property type="match status" value="1"/>
</dbReference>
<sequence>MTTLFRNVLVYDETAPAGMTGPTDVLVVGDRITAVAPAQLPPDGARVIDGAGRHLVLPGLINAHFHSPANHLRGSVPSQPLETFMLAESPADPALAPTPREAYLRTMLGAIEMLQRGITTVQDDAFLMPTPDPEIIDAVAAAYRDSGIRAWLALDQPELAEAQKLPFVDEITDPAIRSTFDAPAPAPASELLAAYDHLIGTWHGAADDRIRAAVSVSAPQRVGLGYFAALDDLARRHDIPLYVHMLETKVQRTLMTEQARFGGRSVVGWTADAGLLGPQTNVIHAVWVDHVDMATLAHSGATVVHNPVSNLRLGSGVMPWRAMLDHGVPVALGTDEAICDDTINVWTVAKLAGLLHNVAGRGMDEWPTAREVLDALWSGGARAVRRSGELGVVAPGALADLALVDLHGIAFTPLNDLRQQLVYGQDGRDVVLTMVAGTVVAEHGRLSLVDQDALLDEARDTFARRQPALAAARAESGKLLPAYRHIADRAAATDVGFSRWLVPAPGDASPAPVVPHAFRKDTP</sequence>
<dbReference type="InterPro" id="IPR011059">
    <property type="entry name" value="Metal-dep_hydrolase_composite"/>
</dbReference>
<dbReference type="OrthoDB" id="3189065at2"/>
<dbReference type="InterPro" id="IPR032466">
    <property type="entry name" value="Metal_Hydrolase"/>
</dbReference>
<evidence type="ECO:0000313" key="3">
    <source>
        <dbReference type="EMBL" id="TKV57698.1"/>
    </source>
</evidence>
<proteinExistence type="predicted"/>
<evidence type="ECO:0000259" key="2">
    <source>
        <dbReference type="Pfam" id="PF01979"/>
    </source>
</evidence>
<keyword evidence="4" id="KW-1185">Reference proteome</keyword>
<dbReference type="AlphaFoldDB" id="A0A4U6QCH7"/>
<dbReference type="InterPro" id="IPR050287">
    <property type="entry name" value="MTA/SAH_deaminase"/>
</dbReference>
<evidence type="ECO:0000313" key="4">
    <source>
        <dbReference type="Proteomes" id="UP000306985"/>
    </source>
</evidence>
<dbReference type="SUPFAM" id="SSF51338">
    <property type="entry name" value="Composite domain of metallo-dependent hydrolases"/>
    <property type="match status" value="1"/>
</dbReference>
<name>A0A4U6QCH7_9ACTN</name>
<feature type="domain" description="Amidohydrolase-related" evidence="2">
    <location>
        <begin position="55"/>
        <end position="440"/>
    </location>
</feature>
<dbReference type="GO" id="GO:0016810">
    <property type="term" value="F:hydrolase activity, acting on carbon-nitrogen (but not peptide) bonds"/>
    <property type="evidence" value="ECO:0007669"/>
    <property type="project" value="InterPro"/>
</dbReference>
<protein>
    <submittedName>
        <fullName evidence="3">Amidohydrolase</fullName>
    </submittedName>
</protein>
<accession>A0A4U6QCH7</accession>
<reference evidence="3 4" key="1">
    <citation type="submission" date="2019-05" db="EMBL/GenBank/DDBJ databases">
        <title>Nakamurella sp. N5BH11, whole genome shotgun sequence.</title>
        <authorList>
            <person name="Tuo L."/>
        </authorList>
    </citation>
    <scope>NUCLEOTIDE SEQUENCE [LARGE SCALE GENOMIC DNA]</scope>
    <source>
        <strain evidence="3 4">N5BH11</strain>
    </source>
</reference>
<dbReference type="Gene3D" id="2.30.40.10">
    <property type="entry name" value="Urease, subunit C, domain 1"/>
    <property type="match status" value="1"/>
</dbReference>
<dbReference type="InterPro" id="IPR006680">
    <property type="entry name" value="Amidohydro-rel"/>
</dbReference>
<organism evidence="3 4">
    <name type="scientific">Nakamurella flava</name>
    <dbReference type="NCBI Taxonomy" id="2576308"/>
    <lineage>
        <taxon>Bacteria</taxon>
        <taxon>Bacillati</taxon>
        <taxon>Actinomycetota</taxon>
        <taxon>Actinomycetes</taxon>
        <taxon>Nakamurellales</taxon>
        <taxon>Nakamurellaceae</taxon>
        <taxon>Nakamurella</taxon>
    </lineage>
</organism>